<dbReference type="EMBL" id="GGEC01020301">
    <property type="protein sequence ID" value="MBX00785.1"/>
    <property type="molecule type" value="Transcribed_RNA"/>
</dbReference>
<dbReference type="AlphaFoldDB" id="A0A2P2K4X0"/>
<reference evidence="1" key="1">
    <citation type="submission" date="2018-02" db="EMBL/GenBank/DDBJ databases">
        <title>Rhizophora mucronata_Transcriptome.</title>
        <authorList>
            <person name="Meera S.P."/>
            <person name="Sreeshan A."/>
            <person name="Augustine A."/>
        </authorList>
    </citation>
    <scope>NUCLEOTIDE SEQUENCE</scope>
    <source>
        <tissue evidence="1">Leaf</tissue>
    </source>
</reference>
<evidence type="ECO:0000313" key="1">
    <source>
        <dbReference type="EMBL" id="MBX00785.1"/>
    </source>
</evidence>
<protein>
    <submittedName>
        <fullName evidence="1">Uncharacterized protein</fullName>
    </submittedName>
</protein>
<name>A0A2P2K4X0_RHIMU</name>
<proteinExistence type="predicted"/>
<organism evidence="1">
    <name type="scientific">Rhizophora mucronata</name>
    <name type="common">Asiatic mangrove</name>
    <dbReference type="NCBI Taxonomy" id="61149"/>
    <lineage>
        <taxon>Eukaryota</taxon>
        <taxon>Viridiplantae</taxon>
        <taxon>Streptophyta</taxon>
        <taxon>Embryophyta</taxon>
        <taxon>Tracheophyta</taxon>
        <taxon>Spermatophyta</taxon>
        <taxon>Magnoliopsida</taxon>
        <taxon>eudicotyledons</taxon>
        <taxon>Gunneridae</taxon>
        <taxon>Pentapetalae</taxon>
        <taxon>rosids</taxon>
        <taxon>fabids</taxon>
        <taxon>Malpighiales</taxon>
        <taxon>Rhizophoraceae</taxon>
        <taxon>Rhizophora</taxon>
    </lineage>
</organism>
<sequence length="51" mass="5833">MRQLQQPKTNPTGEMDKFQSSEVLDLAGFRYVSHVQTMSTEEFLTSIQIAI</sequence>
<accession>A0A2P2K4X0</accession>